<keyword evidence="2" id="KW-1185">Reference proteome</keyword>
<gene>
    <name evidence="1" type="ORF">E5358_07565</name>
</gene>
<comment type="caution">
    <text evidence="1">The sequence shown here is derived from an EMBL/GenBank/DDBJ whole genome shotgun (WGS) entry which is preliminary data.</text>
</comment>
<evidence type="ECO:0000313" key="2">
    <source>
        <dbReference type="Proteomes" id="UP000308886"/>
    </source>
</evidence>
<dbReference type="Proteomes" id="UP000308886">
    <property type="component" value="Unassembled WGS sequence"/>
</dbReference>
<protein>
    <submittedName>
        <fullName evidence="1">Uncharacterized protein</fullName>
    </submittedName>
</protein>
<reference evidence="1" key="1">
    <citation type="submission" date="2019-04" db="EMBL/GenBank/DDBJ databases">
        <title>Microbes associate with the intestines of laboratory mice.</title>
        <authorList>
            <person name="Navarre W."/>
            <person name="Wong E."/>
            <person name="Huang K."/>
            <person name="Tropini C."/>
            <person name="Ng K."/>
            <person name="Yu B."/>
        </authorList>
    </citation>
    <scope>NUCLEOTIDE SEQUENCE</scope>
    <source>
        <strain evidence="1">NM73_A23</strain>
    </source>
</reference>
<name>A0AC61QQF9_9BACT</name>
<accession>A0AC61QQF9</accession>
<dbReference type="EMBL" id="SRZC01000010">
    <property type="protein sequence ID" value="TGX82393.1"/>
    <property type="molecule type" value="Genomic_DNA"/>
</dbReference>
<proteinExistence type="predicted"/>
<organism evidence="1 2">
    <name type="scientific">Palleniella muris</name>
    <dbReference type="NCBI Taxonomy" id="3038145"/>
    <lineage>
        <taxon>Bacteria</taxon>
        <taxon>Pseudomonadati</taxon>
        <taxon>Bacteroidota</taxon>
        <taxon>Bacteroidia</taxon>
        <taxon>Bacteroidales</taxon>
        <taxon>Prevotellaceae</taxon>
        <taxon>Palleniella</taxon>
    </lineage>
</organism>
<sequence length="292" mass="33202">MKKLFTLILLLPAIAMQAETVQDTTFVYGNKQIVVCDTDEGTNVAVLDQDGDEFRKTSETKFVDGQEVTQVYVTSPFLPKKWNINRKAHFYSHIPWFSYGFSTLSGGAMHFNNSDRMHLNSSKSWEFAIAPLSAAIPFNSQRTFGMSFGMQFAWVKVHFQDDYALYNNNGTLSVQPIEYGEGETFKKSYISYTALRFPVFMEYQRTVNKRELFATLGMSLEIRQSERARYKTNQNTVTTTKDIHVNPIGVNLELQFGYAGIAFYMRQALTPLMKTSNAPKAYPMSLGMAVGF</sequence>
<evidence type="ECO:0000313" key="1">
    <source>
        <dbReference type="EMBL" id="TGX82393.1"/>
    </source>
</evidence>